<evidence type="ECO:0000256" key="1">
    <source>
        <dbReference type="SAM" id="Phobius"/>
    </source>
</evidence>
<feature type="transmembrane region" description="Helical" evidence="1">
    <location>
        <begin position="42"/>
        <end position="62"/>
    </location>
</feature>
<dbReference type="AlphaFoldDB" id="C8X7Q5"/>
<keyword evidence="1" id="KW-0812">Transmembrane</keyword>
<keyword evidence="1" id="KW-0472">Membrane</keyword>
<name>C8X7Q5_NAKMY</name>
<gene>
    <name evidence="2" type="ordered locus">Namu_4629</name>
</gene>
<dbReference type="STRING" id="479431.Namu_4629"/>
<dbReference type="HOGENOM" id="CLU_2771578_0_0_11"/>
<dbReference type="EMBL" id="CP001737">
    <property type="protein sequence ID" value="ACV80908.1"/>
    <property type="molecule type" value="Genomic_DNA"/>
</dbReference>
<sequence>MSPSEPGRGLFGLPGRLLTGAIVLLLAAWALSEAVRLITPVWVQLVVIGGVLLLVAGGIAWWRQRRNGW</sequence>
<dbReference type="RefSeq" id="WP_015749723.1">
    <property type="nucleotide sequence ID" value="NC_013235.1"/>
</dbReference>
<dbReference type="InParanoid" id="C8X7Q5"/>
<reference evidence="2 3" key="2">
    <citation type="journal article" date="2010" name="Stand. Genomic Sci.">
        <title>Complete genome sequence of Nakamurella multipartita type strain (Y-104).</title>
        <authorList>
            <person name="Tice H."/>
            <person name="Mayilraj S."/>
            <person name="Sims D."/>
            <person name="Lapidus A."/>
            <person name="Nolan M."/>
            <person name="Lucas S."/>
            <person name="Glavina Del Rio T."/>
            <person name="Copeland A."/>
            <person name="Cheng J.F."/>
            <person name="Meincke L."/>
            <person name="Bruce D."/>
            <person name="Goodwin L."/>
            <person name="Pitluck S."/>
            <person name="Ivanova N."/>
            <person name="Mavromatis K."/>
            <person name="Ovchinnikova G."/>
            <person name="Pati A."/>
            <person name="Chen A."/>
            <person name="Palaniappan K."/>
            <person name="Land M."/>
            <person name="Hauser L."/>
            <person name="Chang Y.J."/>
            <person name="Jeffries C.D."/>
            <person name="Detter J.C."/>
            <person name="Brettin T."/>
            <person name="Rohde M."/>
            <person name="Goker M."/>
            <person name="Bristow J."/>
            <person name="Eisen J.A."/>
            <person name="Markowitz V."/>
            <person name="Hugenholtz P."/>
            <person name="Kyrpides N.C."/>
            <person name="Klenk H.P."/>
            <person name="Chen F."/>
        </authorList>
    </citation>
    <scope>NUCLEOTIDE SEQUENCE [LARGE SCALE GENOMIC DNA]</scope>
    <source>
        <strain evidence="3">ATCC 700099 / DSM 44233 / CIP 104796 / JCM 9543 / NBRC 105858 / Y-104</strain>
    </source>
</reference>
<keyword evidence="1" id="KW-1133">Transmembrane helix</keyword>
<reference evidence="3" key="1">
    <citation type="submission" date="2009-09" db="EMBL/GenBank/DDBJ databases">
        <title>The complete genome of Nakamurella multipartita DSM 44233.</title>
        <authorList>
            <consortium name="US DOE Joint Genome Institute (JGI-PGF)"/>
            <person name="Lucas S."/>
            <person name="Copeland A."/>
            <person name="Lapidus A."/>
            <person name="Glavina del Rio T."/>
            <person name="Dalin E."/>
            <person name="Tice H."/>
            <person name="Bruce D."/>
            <person name="Goodwin L."/>
            <person name="Pitluck S."/>
            <person name="Kyrpides N."/>
            <person name="Mavromatis K."/>
            <person name="Ivanova N."/>
            <person name="Ovchinnikova G."/>
            <person name="Sims D."/>
            <person name="Meincke L."/>
            <person name="Brettin T."/>
            <person name="Detter J.C."/>
            <person name="Han C."/>
            <person name="Larimer F."/>
            <person name="Land M."/>
            <person name="Hauser L."/>
            <person name="Markowitz V."/>
            <person name="Cheng J.-F."/>
            <person name="Hugenholtz P."/>
            <person name="Woyke T."/>
            <person name="Wu D."/>
            <person name="Klenk H.-P."/>
            <person name="Eisen J.A."/>
        </authorList>
    </citation>
    <scope>NUCLEOTIDE SEQUENCE [LARGE SCALE GENOMIC DNA]</scope>
    <source>
        <strain evidence="3">ATCC 700099 / DSM 44233 / CIP 104796 / JCM 9543 / NBRC 105858 / Y-104</strain>
    </source>
</reference>
<evidence type="ECO:0000313" key="3">
    <source>
        <dbReference type="Proteomes" id="UP000002218"/>
    </source>
</evidence>
<keyword evidence="3" id="KW-1185">Reference proteome</keyword>
<accession>C8X7Q5</accession>
<proteinExistence type="predicted"/>
<dbReference type="KEGG" id="nml:Namu_4629"/>
<protein>
    <submittedName>
        <fullName evidence="2">Uncharacterized protein</fullName>
    </submittedName>
</protein>
<dbReference type="Proteomes" id="UP000002218">
    <property type="component" value="Chromosome"/>
</dbReference>
<evidence type="ECO:0000313" key="2">
    <source>
        <dbReference type="EMBL" id="ACV80908.1"/>
    </source>
</evidence>
<organism evidence="2 3">
    <name type="scientific">Nakamurella multipartita (strain ATCC 700099 / DSM 44233 / CIP 104796 / JCM 9543 / NBRC 105858 / Y-104)</name>
    <name type="common">Microsphaera multipartita</name>
    <dbReference type="NCBI Taxonomy" id="479431"/>
    <lineage>
        <taxon>Bacteria</taxon>
        <taxon>Bacillati</taxon>
        <taxon>Actinomycetota</taxon>
        <taxon>Actinomycetes</taxon>
        <taxon>Nakamurellales</taxon>
        <taxon>Nakamurellaceae</taxon>
        <taxon>Nakamurella</taxon>
    </lineage>
</organism>